<comment type="caution">
    <text evidence="6">The sequence shown here is derived from an EMBL/GenBank/DDBJ whole genome shotgun (WGS) entry which is preliminary data.</text>
</comment>
<dbReference type="EMBL" id="JASCZI010274967">
    <property type="protein sequence ID" value="MED6226295.1"/>
    <property type="molecule type" value="Genomic_DNA"/>
</dbReference>
<keyword evidence="3" id="KW-0238">DNA-binding</keyword>
<dbReference type="Proteomes" id="UP001341840">
    <property type="component" value="Unassembled WGS sequence"/>
</dbReference>
<comment type="subcellular location">
    <subcellularLocation>
        <location evidence="1">Nucleus</location>
    </subcellularLocation>
</comment>
<sequence length="135" mass="15134">MASCVAPHAGCYFYLEINPDMDMGEMLSIFYMRFKDELADKLTLYDLAGNELPVEIEKGSRTAVIVDGFKNLSVQYGLFEGGWLHICYAGADKFIIMEVRDHNMMLRGPCYTPANLETESSLICLDGGSAHKCCW</sequence>
<name>A0ABU6ZW90_9FABA</name>
<evidence type="ECO:0000256" key="5">
    <source>
        <dbReference type="ARBA" id="ARBA00023242"/>
    </source>
</evidence>
<gene>
    <name evidence="6" type="ORF">PIB30_102183</name>
</gene>
<reference evidence="6 7" key="1">
    <citation type="journal article" date="2023" name="Plants (Basel)">
        <title>Bridging the Gap: Combining Genomics and Transcriptomics Approaches to Understand Stylosanthes scabra, an Orphan Legume from the Brazilian Caatinga.</title>
        <authorList>
            <person name="Ferreira-Neto J.R.C."/>
            <person name="da Silva M.D."/>
            <person name="Binneck E."/>
            <person name="de Melo N.F."/>
            <person name="da Silva R.H."/>
            <person name="de Melo A.L.T.M."/>
            <person name="Pandolfi V."/>
            <person name="Bustamante F.O."/>
            <person name="Brasileiro-Vidal A.C."/>
            <person name="Benko-Iseppon A.M."/>
        </authorList>
    </citation>
    <scope>NUCLEOTIDE SEQUENCE [LARGE SCALE GENOMIC DNA]</scope>
    <source>
        <tissue evidence="6">Leaves</tissue>
    </source>
</reference>
<keyword evidence="4" id="KW-0804">Transcription</keyword>
<evidence type="ECO:0000313" key="7">
    <source>
        <dbReference type="Proteomes" id="UP001341840"/>
    </source>
</evidence>
<keyword evidence="7" id="KW-1185">Reference proteome</keyword>
<proteinExistence type="predicted"/>
<keyword evidence="2" id="KW-0805">Transcription regulation</keyword>
<evidence type="ECO:0000256" key="3">
    <source>
        <dbReference type="ARBA" id="ARBA00023125"/>
    </source>
</evidence>
<keyword evidence="5" id="KW-0539">Nucleus</keyword>
<evidence type="ECO:0000256" key="1">
    <source>
        <dbReference type="ARBA" id="ARBA00004123"/>
    </source>
</evidence>
<dbReference type="SUPFAM" id="SSF101936">
    <property type="entry name" value="DNA-binding pseudobarrel domain"/>
    <property type="match status" value="1"/>
</dbReference>
<evidence type="ECO:0000256" key="4">
    <source>
        <dbReference type="ARBA" id="ARBA00023163"/>
    </source>
</evidence>
<evidence type="ECO:0000313" key="6">
    <source>
        <dbReference type="EMBL" id="MED6226295.1"/>
    </source>
</evidence>
<organism evidence="6 7">
    <name type="scientific">Stylosanthes scabra</name>
    <dbReference type="NCBI Taxonomy" id="79078"/>
    <lineage>
        <taxon>Eukaryota</taxon>
        <taxon>Viridiplantae</taxon>
        <taxon>Streptophyta</taxon>
        <taxon>Embryophyta</taxon>
        <taxon>Tracheophyta</taxon>
        <taxon>Spermatophyta</taxon>
        <taxon>Magnoliopsida</taxon>
        <taxon>eudicotyledons</taxon>
        <taxon>Gunneridae</taxon>
        <taxon>Pentapetalae</taxon>
        <taxon>rosids</taxon>
        <taxon>fabids</taxon>
        <taxon>Fabales</taxon>
        <taxon>Fabaceae</taxon>
        <taxon>Papilionoideae</taxon>
        <taxon>50 kb inversion clade</taxon>
        <taxon>dalbergioids sensu lato</taxon>
        <taxon>Dalbergieae</taxon>
        <taxon>Pterocarpus clade</taxon>
        <taxon>Stylosanthes</taxon>
    </lineage>
</organism>
<dbReference type="InterPro" id="IPR015300">
    <property type="entry name" value="DNA-bd_pseudobarrel_sf"/>
</dbReference>
<accession>A0ABU6ZW90</accession>
<protein>
    <submittedName>
        <fullName evidence="6">Uncharacterized protein</fullName>
    </submittedName>
</protein>
<evidence type="ECO:0000256" key="2">
    <source>
        <dbReference type="ARBA" id="ARBA00023015"/>
    </source>
</evidence>